<dbReference type="AlphaFoldDB" id="A0A6I8LVI7"/>
<keyword evidence="2" id="KW-1185">Reference proteome</keyword>
<accession>A0A6I8LVI7</accession>
<evidence type="ECO:0000313" key="1">
    <source>
        <dbReference type="EMBL" id="VVJ19615.1"/>
    </source>
</evidence>
<sequence>MQPGLSLDHSYGIRQGLVVGYRTRQRLGGAIDQQQDPDRVLLAARYGFAVALALAIHEQLP</sequence>
<reference evidence="1 2" key="1">
    <citation type="submission" date="2019-09" db="EMBL/GenBank/DDBJ databases">
        <authorList>
            <person name="Leyn A S."/>
        </authorList>
    </citation>
    <scope>NUCLEOTIDE SEQUENCE [LARGE SCALE GENOMIC DNA]</scope>
    <source>
        <strain evidence="1">AA231_1</strain>
    </source>
</reference>
<organism evidence="1 2">
    <name type="scientific">Amycolatopsis camponoti</name>
    <dbReference type="NCBI Taxonomy" id="2606593"/>
    <lineage>
        <taxon>Bacteria</taxon>
        <taxon>Bacillati</taxon>
        <taxon>Actinomycetota</taxon>
        <taxon>Actinomycetes</taxon>
        <taxon>Pseudonocardiales</taxon>
        <taxon>Pseudonocardiaceae</taxon>
        <taxon>Amycolatopsis</taxon>
    </lineage>
</organism>
<gene>
    <name evidence="1" type="ORF">AA23TX_04636</name>
</gene>
<dbReference type="EMBL" id="CABVGP010000002">
    <property type="protein sequence ID" value="VVJ19615.1"/>
    <property type="molecule type" value="Genomic_DNA"/>
</dbReference>
<protein>
    <submittedName>
        <fullName evidence="1">Uncharacterized protein</fullName>
    </submittedName>
</protein>
<name>A0A6I8LVI7_9PSEU</name>
<proteinExistence type="predicted"/>
<dbReference type="Proteomes" id="UP000399805">
    <property type="component" value="Unassembled WGS sequence"/>
</dbReference>
<evidence type="ECO:0000313" key="2">
    <source>
        <dbReference type="Proteomes" id="UP000399805"/>
    </source>
</evidence>
<dbReference type="RefSeq" id="WP_155544842.1">
    <property type="nucleotide sequence ID" value="NZ_CABVGP010000002.1"/>
</dbReference>